<proteinExistence type="predicted"/>
<reference evidence="1" key="2">
    <citation type="submission" date="2014-07" db="EMBL/GenBank/DDBJ databases">
        <title>Genetics and epidemiology of antimicrobial resistance in B. fragilis group.</title>
        <authorList>
            <person name="Sydenham T.V."/>
            <person name="Hasman H."/>
            <person name="Kemp M."/>
            <person name="Justesen U.S."/>
        </authorList>
    </citation>
    <scope>NUCLEOTIDE SEQUENCE [LARGE SCALE GENOMIC DNA]</scope>
    <source>
        <strain evidence="1">DCMOUH0018B</strain>
    </source>
</reference>
<accession>A0A081TUJ1</accession>
<reference evidence="1" key="1">
    <citation type="book" date="2014" name="THE 24TH EUROPEAN CONGRESS OF CLINICAL MICROBIOLOGY AND INFECTIOUS DISEASES" publisher="ECCMID 2014" city="Barcelona, Spain">
        <title>Identification of resistance genes in three multidrug-resistant Bacteroides fragilis isolates by whole genome sequencing.</title>
        <editorList>
            <person name="Unknown"/>
            <person name="A."/>
        </editorList>
        <authorList>
            <person name="Sydenham T.V."/>
            <person name="Hasman H."/>
            <person name="Wang M."/>
            <person name="Soki J."/>
            <person name="Nagy E."/>
            <person name="Justesen U.S."/>
        </authorList>
    </citation>
    <scope>NUCLEOTIDE SEQUENCE</scope>
    <source>
        <strain evidence="1">DCMOUH0018B</strain>
    </source>
</reference>
<comment type="caution">
    <text evidence="1">The sequence shown here is derived from an EMBL/GenBank/DDBJ whole genome shotgun (WGS) entry which is preliminary data.</text>
</comment>
<dbReference type="AlphaFoldDB" id="A0A081TUJ1"/>
<evidence type="ECO:0000313" key="1">
    <source>
        <dbReference type="EMBL" id="KFX73187.1"/>
    </source>
</evidence>
<dbReference type="EMBL" id="JMZZ02000223">
    <property type="protein sequence ID" value="KFX73187.1"/>
    <property type="molecule type" value="Genomic_DNA"/>
</dbReference>
<name>A0A081TUJ1_BACFG</name>
<sequence length="60" mass="7073">MKIGFIVEMLNDEAAMSRVDKRVRMYMVKRRTVAFTLKSKNCTAPWIHCRNGFYILEFVG</sequence>
<protein>
    <submittedName>
        <fullName evidence="1">Uncharacterized protein</fullName>
    </submittedName>
</protein>
<dbReference type="PATRIC" id="fig|817.52.peg.3548"/>
<gene>
    <name evidence="1" type="ORF">EE52_0219300</name>
</gene>
<organism evidence="1">
    <name type="scientific">Bacteroides fragilis</name>
    <dbReference type="NCBI Taxonomy" id="817"/>
    <lineage>
        <taxon>Bacteria</taxon>
        <taxon>Pseudomonadati</taxon>
        <taxon>Bacteroidota</taxon>
        <taxon>Bacteroidia</taxon>
        <taxon>Bacteroidales</taxon>
        <taxon>Bacteroidaceae</taxon>
        <taxon>Bacteroides</taxon>
    </lineage>
</organism>